<gene>
    <name evidence="1" type="ORF">AVEN_273283_1</name>
</gene>
<sequence length="106" mass="11952">MQTNLLFASHPFQIVILTGTGTKLGTDPKGLLRIFPDEKGEVVRHTSFKVPLFEKLKLPFFLPPSVLPFARHSDGDSFYFRSHSEEESTQSAKMLPSAQLKCWLTS</sequence>
<dbReference type="Proteomes" id="UP000499080">
    <property type="component" value="Unassembled WGS sequence"/>
</dbReference>
<accession>A0A4Y2RY92</accession>
<name>A0A4Y2RY92_ARAVE</name>
<evidence type="ECO:0000313" key="2">
    <source>
        <dbReference type="Proteomes" id="UP000499080"/>
    </source>
</evidence>
<dbReference type="EMBL" id="BGPR01018817">
    <property type="protein sequence ID" value="GBN80209.1"/>
    <property type="molecule type" value="Genomic_DNA"/>
</dbReference>
<reference evidence="1 2" key="1">
    <citation type="journal article" date="2019" name="Sci. Rep.">
        <title>Orb-weaving spider Araneus ventricosus genome elucidates the spidroin gene catalogue.</title>
        <authorList>
            <person name="Kono N."/>
            <person name="Nakamura H."/>
            <person name="Ohtoshi R."/>
            <person name="Moran D.A.P."/>
            <person name="Shinohara A."/>
            <person name="Yoshida Y."/>
            <person name="Fujiwara M."/>
            <person name="Mori M."/>
            <person name="Tomita M."/>
            <person name="Arakawa K."/>
        </authorList>
    </citation>
    <scope>NUCLEOTIDE SEQUENCE [LARGE SCALE GENOMIC DNA]</scope>
</reference>
<evidence type="ECO:0000313" key="1">
    <source>
        <dbReference type="EMBL" id="GBN80209.1"/>
    </source>
</evidence>
<proteinExistence type="predicted"/>
<organism evidence="1 2">
    <name type="scientific">Araneus ventricosus</name>
    <name type="common">Orbweaver spider</name>
    <name type="synonym">Epeira ventricosa</name>
    <dbReference type="NCBI Taxonomy" id="182803"/>
    <lineage>
        <taxon>Eukaryota</taxon>
        <taxon>Metazoa</taxon>
        <taxon>Ecdysozoa</taxon>
        <taxon>Arthropoda</taxon>
        <taxon>Chelicerata</taxon>
        <taxon>Arachnida</taxon>
        <taxon>Araneae</taxon>
        <taxon>Araneomorphae</taxon>
        <taxon>Entelegynae</taxon>
        <taxon>Araneoidea</taxon>
        <taxon>Araneidae</taxon>
        <taxon>Araneus</taxon>
    </lineage>
</organism>
<protein>
    <submittedName>
        <fullName evidence="1">Uncharacterized protein</fullName>
    </submittedName>
</protein>
<dbReference type="AlphaFoldDB" id="A0A4Y2RY92"/>
<keyword evidence="2" id="KW-1185">Reference proteome</keyword>
<comment type="caution">
    <text evidence="1">The sequence shown here is derived from an EMBL/GenBank/DDBJ whole genome shotgun (WGS) entry which is preliminary data.</text>
</comment>